<dbReference type="SUPFAM" id="SSF53822">
    <property type="entry name" value="Periplasmic binding protein-like I"/>
    <property type="match status" value="1"/>
</dbReference>
<keyword evidence="1" id="KW-0678">Repressor</keyword>
<sequence>MNDEIVPKAPVRITDVARLAGVSNATVSRVLSRPALVADATRDSVMRAVAATGYRVNHAARNLRKQRTGAVVALLPNLGNPFFAKIIAAMGRELGRAGYDLLISDTQGDGARGEAARGQAMRRFLDPSRADGIVLFDGLVPPEAVSGSGPLPPVVSACEWIEGAALPRVMLDNAAGTRIAAEHLRQLGHRRIACIGGPARNVLHLTRMAGMNAALGPDGFQVFTGDFTLETGVRAAAEWRALAPDRRPTGIVAFSDEMAWGFISDLLHHGFTVPRDVSVVGFDDIELAAHLIPPLTTVRQPKREIGRLAALAILALIEGRPVADHTTLTPELIIRQSTAPPPGDRG</sequence>
<comment type="caution">
    <text evidence="6">The sequence shown here is derived from an EMBL/GenBank/DDBJ whole genome shotgun (WGS) entry which is preliminary data.</text>
</comment>
<dbReference type="Pfam" id="PF13377">
    <property type="entry name" value="Peripla_BP_3"/>
    <property type="match status" value="1"/>
</dbReference>
<dbReference type="PROSITE" id="PS50932">
    <property type="entry name" value="HTH_LACI_2"/>
    <property type="match status" value="1"/>
</dbReference>
<dbReference type="SUPFAM" id="SSF47413">
    <property type="entry name" value="lambda repressor-like DNA-binding domains"/>
    <property type="match status" value="1"/>
</dbReference>
<keyword evidence="7" id="KW-1185">Reference proteome</keyword>
<dbReference type="RefSeq" id="WP_379139707.1">
    <property type="nucleotide sequence ID" value="NZ_JBHUEN010000006.1"/>
</dbReference>
<evidence type="ECO:0000256" key="3">
    <source>
        <dbReference type="ARBA" id="ARBA00023125"/>
    </source>
</evidence>
<keyword evidence="3 6" id="KW-0238">DNA-binding</keyword>
<evidence type="ECO:0000256" key="2">
    <source>
        <dbReference type="ARBA" id="ARBA00023015"/>
    </source>
</evidence>
<gene>
    <name evidence="6" type="ORF">ACFSCT_02000</name>
</gene>
<dbReference type="PROSITE" id="PS00356">
    <property type="entry name" value="HTH_LACI_1"/>
    <property type="match status" value="1"/>
</dbReference>
<protein>
    <submittedName>
        <fullName evidence="6">LacI family DNA-binding transcriptional regulator</fullName>
    </submittedName>
</protein>
<name>A0ABW4R451_9RHOB</name>
<proteinExistence type="predicted"/>
<dbReference type="Pfam" id="PF00356">
    <property type="entry name" value="LacI"/>
    <property type="match status" value="1"/>
</dbReference>
<accession>A0ABW4R451</accession>
<feature type="domain" description="HTH lacI-type" evidence="5">
    <location>
        <begin position="11"/>
        <end position="65"/>
    </location>
</feature>
<dbReference type="PANTHER" id="PTHR30146">
    <property type="entry name" value="LACI-RELATED TRANSCRIPTIONAL REPRESSOR"/>
    <property type="match status" value="1"/>
</dbReference>
<evidence type="ECO:0000256" key="1">
    <source>
        <dbReference type="ARBA" id="ARBA00022491"/>
    </source>
</evidence>
<dbReference type="Proteomes" id="UP001597213">
    <property type="component" value="Unassembled WGS sequence"/>
</dbReference>
<dbReference type="Gene3D" id="1.10.260.40">
    <property type="entry name" value="lambda repressor-like DNA-binding domains"/>
    <property type="match status" value="1"/>
</dbReference>
<evidence type="ECO:0000313" key="7">
    <source>
        <dbReference type="Proteomes" id="UP001597213"/>
    </source>
</evidence>
<reference evidence="7" key="1">
    <citation type="journal article" date="2019" name="Int. J. Syst. Evol. Microbiol.">
        <title>The Global Catalogue of Microorganisms (GCM) 10K type strain sequencing project: providing services to taxonomists for standard genome sequencing and annotation.</title>
        <authorList>
            <consortium name="The Broad Institute Genomics Platform"/>
            <consortium name="The Broad Institute Genome Sequencing Center for Infectious Disease"/>
            <person name="Wu L."/>
            <person name="Ma J."/>
        </authorList>
    </citation>
    <scope>NUCLEOTIDE SEQUENCE [LARGE SCALE GENOMIC DNA]</scope>
    <source>
        <strain evidence="7">CCUG 56029</strain>
    </source>
</reference>
<organism evidence="6 7">
    <name type="scientific">Paracoccus pacificus</name>
    <dbReference type="NCBI Taxonomy" id="1463598"/>
    <lineage>
        <taxon>Bacteria</taxon>
        <taxon>Pseudomonadati</taxon>
        <taxon>Pseudomonadota</taxon>
        <taxon>Alphaproteobacteria</taxon>
        <taxon>Rhodobacterales</taxon>
        <taxon>Paracoccaceae</taxon>
        <taxon>Paracoccus</taxon>
    </lineage>
</organism>
<dbReference type="GO" id="GO:0003677">
    <property type="term" value="F:DNA binding"/>
    <property type="evidence" value="ECO:0007669"/>
    <property type="project" value="UniProtKB-KW"/>
</dbReference>
<dbReference type="Gene3D" id="3.40.50.2300">
    <property type="match status" value="2"/>
</dbReference>
<dbReference type="InterPro" id="IPR046335">
    <property type="entry name" value="LacI/GalR-like_sensor"/>
</dbReference>
<dbReference type="InterPro" id="IPR028082">
    <property type="entry name" value="Peripla_BP_I"/>
</dbReference>
<evidence type="ECO:0000256" key="4">
    <source>
        <dbReference type="ARBA" id="ARBA00023163"/>
    </source>
</evidence>
<dbReference type="EMBL" id="JBHUEN010000006">
    <property type="protein sequence ID" value="MFD1880485.1"/>
    <property type="molecule type" value="Genomic_DNA"/>
</dbReference>
<dbReference type="SMART" id="SM00354">
    <property type="entry name" value="HTH_LACI"/>
    <property type="match status" value="1"/>
</dbReference>
<evidence type="ECO:0000313" key="6">
    <source>
        <dbReference type="EMBL" id="MFD1880485.1"/>
    </source>
</evidence>
<dbReference type="CDD" id="cd01392">
    <property type="entry name" value="HTH_LacI"/>
    <property type="match status" value="1"/>
</dbReference>
<keyword evidence="2" id="KW-0805">Transcription regulation</keyword>
<evidence type="ECO:0000259" key="5">
    <source>
        <dbReference type="PROSITE" id="PS50932"/>
    </source>
</evidence>
<keyword evidence="4" id="KW-0804">Transcription</keyword>
<dbReference type="InterPro" id="IPR000843">
    <property type="entry name" value="HTH_LacI"/>
</dbReference>
<dbReference type="InterPro" id="IPR010982">
    <property type="entry name" value="Lambda_DNA-bd_dom_sf"/>
</dbReference>
<dbReference type="PANTHER" id="PTHR30146:SF151">
    <property type="entry name" value="HTH-TYPE TRANSCRIPTIONAL REPRESSOR CYTR"/>
    <property type="match status" value="1"/>
</dbReference>